<gene>
    <name evidence="1" type="ORF">G4D63_01475</name>
</gene>
<protein>
    <submittedName>
        <fullName evidence="1">DUF1885 family protein</fullName>
    </submittedName>
</protein>
<evidence type="ECO:0000313" key="1">
    <source>
        <dbReference type="EMBL" id="NEY70400.1"/>
    </source>
</evidence>
<evidence type="ECO:0000313" key="2">
    <source>
        <dbReference type="Proteomes" id="UP000481043"/>
    </source>
</evidence>
<dbReference type="Pfam" id="PF08968">
    <property type="entry name" value="DUF1885"/>
    <property type="match status" value="1"/>
</dbReference>
<accession>A0A6M0Q4L5</accession>
<dbReference type="InterPro" id="IPR036294">
    <property type="entry name" value="Rbstp2229-like_sf"/>
</dbReference>
<dbReference type="EMBL" id="JAAIWM010000001">
    <property type="protein sequence ID" value="NEY70400.1"/>
    <property type="molecule type" value="Genomic_DNA"/>
</dbReference>
<dbReference type="AlphaFoldDB" id="A0A6M0Q4L5"/>
<dbReference type="SUPFAM" id="SSF111171">
    <property type="entry name" value="Rbstp2229 protein"/>
    <property type="match status" value="1"/>
</dbReference>
<reference evidence="1 2" key="1">
    <citation type="submission" date="2020-02" db="EMBL/GenBank/DDBJ databases">
        <title>Bacillus aquiflavi sp. nov., isolated from yellow water of strong flavor Chinese baijiu in Yibin region of China.</title>
        <authorList>
            <person name="Xie J."/>
        </authorList>
    </citation>
    <scope>NUCLEOTIDE SEQUENCE [LARGE SCALE GENOMIC DNA]</scope>
    <source>
        <strain evidence="1 2">SA4</strain>
    </source>
</reference>
<comment type="caution">
    <text evidence="1">The sequence shown here is derived from an EMBL/GenBank/DDBJ whole genome shotgun (WGS) entry which is preliminary data.</text>
</comment>
<dbReference type="Gene3D" id="1.20.5.850">
    <property type="entry name" value="Rbstp2229 protein"/>
    <property type="match status" value="1"/>
</dbReference>
<organism evidence="1 2">
    <name type="scientific">Bacillus mesophilus</name>
    <dbReference type="NCBI Taxonomy" id="1808955"/>
    <lineage>
        <taxon>Bacteria</taxon>
        <taxon>Bacillati</taxon>
        <taxon>Bacillota</taxon>
        <taxon>Bacilli</taxon>
        <taxon>Bacillales</taxon>
        <taxon>Bacillaceae</taxon>
        <taxon>Bacillus</taxon>
    </lineage>
</organism>
<keyword evidence="2" id="KW-1185">Reference proteome</keyword>
<sequence>MSQSAYIKLVPASTKQEITLDEVKDLFKYYKEITSKTGSQVDWQYGEAAFPYDLREKEEGKDQWFYLKSEERGYHMLVVGTGSEEIEDEDGNRNIQHYIQVVLPEGASYGDKGKGNEFCKFLARKLEGELHLFNGRIMYYYKRK</sequence>
<dbReference type="RefSeq" id="WP_163176970.1">
    <property type="nucleotide sequence ID" value="NZ_JAAIWM010000001.1"/>
</dbReference>
<dbReference type="InterPro" id="IPR015062">
    <property type="entry name" value="DUF1885"/>
</dbReference>
<name>A0A6M0Q4L5_9BACI</name>
<dbReference type="Gene3D" id="3.30.310.120">
    <property type="entry name" value="Rbstp2229 like protein"/>
    <property type="match status" value="1"/>
</dbReference>
<proteinExistence type="predicted"/>
<dbReference type="Proteomes" id="UP000481043">
    <property type="component" value="Unassembled WGS sequence"/>
</dbReference>